<name>A0ABU5NUF7_9GAMM</name>
<organism evidence="2 3">
    <name type="scientific">Marinobacter qingdaonensis</name>
    <dbReference type="NCBI Taxonomy" id="3108486"/>
    <lineage>
        <taxon>Bacteria</taxon>
        <taxon>Pseudomonadati</taxon>
        <taxon>Pseudomonadota</taxon>
        <taxon>Gammaproteobacteria</taxon>
        <taxon>Pseudomonadales</taxon>
        <taxon>Marinobacteraceae</taxon>
        <taxon>Marinobacter</taxon>
    </lineage>
</organism>
<dbReference type="Gene3D" id="3.40.390.10">
    <property type="entry name" value="Collagenase (Catalytic Domain)"/>
    <property type="match status" value="1"/>
</dbReference>
<dbReference type="InterPro" id="IPR010384">
    <property type="entry name" value="MtfA_fam"/>
</dbReference>
<dbReference type="Gene3D" id="1.10.472.150">
    <property type="entry name" value="Glucose-regulated metallo-peptidase M90, N-terminal domain"/>
    <property type="match status" value="1"/>
</dbReference>
<feature type="transmembrane region" description="Helical" evidence="1">
    <location>
        <begin position="6"/>
        <end position="25"/>
    </location>
</feature>
<keyword evidence="1" id="KW-0812">Transmembrane</keyword>
<dbReference type="CDD" id="cd20169">
    <property type="entry name" value="Peptidase_M90_mtfA"/>
    <property type="match status" value="1"/>
</dbReference>
<evidence type="ECO:0000256" key="1">
    <source>
        <dbReference type="SAM" id="Phobius"/>
    </source>
</evidence>
<sequence>MSALLVFAVFALAFIGLAVFYLFFYRDWRRRRQLRRPFPGGWRALLTDNVPLYRRLPPERQRMLEQHVQLFLAEKTFYGCAGFEIDDRVRVTIAGHACLLIVARSFDDYNDIRSILVYPDIFRVREQEHDGPVVSVNDEIRAGEASSHGQVVLAWAECEDSARYPDEPYNVILHEFAHQLDYLDGAADGAPPLSGHQAQAWQTTMSDAYNHLQDTLEQHEESWLDPYGATEPAEFFAVLTETFYQQPGHLKATQPAVYAVLCDFFRIDPLHLFRSEPPPPVT</sequence>
<protein>
    <submittedName>
        <fullName evidence="2">M90 family metallopeptidase</fullName>
    </submittedName>
</protein>
<dbReference type="InterPro" id="IPR042252">
    <property type="entry name" value="MtfA_N"/>
</dbReference>
<keyword evidence="3" id="KW-1185">Reference proteome</keyword>
<keyword evidence="1" id="KW-1133">Transmembrane helix</keyword>
<evidence type="ECO:0000313" key="3">
    <source>
        <dbReference type="Proteomes" id="UP001305746"/>
    </source>
</evidence>
<dbReference type="InterPro" id="IPR024079">
    <property type="entry name" value="MetalloPept_cat_dom_sf"/>
</dbReference>
<reference evidence="2 3" key="1">
    <citation type="submission" date="2023-12" db="EMBL/GenBank/DDBJ databases">
        <title>Marinobacter qingdaonensis sp. nov., isolated from the intertidal sediment of Qingdao, PR China.</title>
        <authorList>
            <person name="Li Y."/>
        </authorList>
    </citation>
    <scope>NUCLEOTIDE SEQUENCE [LARGE SCALE GENOMIC DNA]</scope>
    <source>
        <strain evidence="2 3">ASW11-75</strain>
    </source>
</reference>
<dbReference type="PANTHER" id="PTHR30164:SF2">
    <property type="entry name" value="PROTEIN MTFA"/>
    <property type="match status" value="1"/>
</dbReference>
<dbReference type="EMBL" id="JAYDCJ010000001">
    <property type="protein sequence ID" value="MEA1079357.1"/>
    <property type="molecule type" value="Genomic_DNA"/>
</dbReference>
<gene>
    <name evidence="2" type="ORF">U5822_01665</name>
</gene>
<accession>A0ABU5NUF7</accession>
<comment type="caution">
    <text evidence="2">The sequence shown here is derived from an EMBL/GenBank/DDBJ whole genome shotgun (WGS) entry which is preliminary data.</text>
</comment>
<dbReference type="PANTHER" id="PTHR30164">
    <property type="entry name" value="MTFA PEPTIDASE"/>
    <property type="match status" value="1"/>
</dbReference>
<dbReference type="Proteomes" id="UP001305746">
    <property type="component" value="Unassembled WGS sequence"/>
</dbReference>
<dbReference type="RefSeq" id="WP_322853883.1">
    <property type="nucleotide sequence ID" value="NZ_JAYDCJ010000001.1"/>
</dbReference>
<keyword evidence="1" id="KW-0472">Membrane</keyword>
<dbReference type="SUPFAM" id="SSF55486">
    <property type="entry name" value="Metalloproteases ('zincins'), catalytic domain"/>
    <property type="match status" value="1"/>
</dbReference>
<dbReference type="Pfam" id="PF06167">
    <property type="entry name" value="Peptidase_M90"/>
    <property type="match status" value="1"/>
</dbReference>
<evidence type="ECO:0000313" key="2">
    <source>
        <dbReference type="EMBL" id="MEA1079357.1"/>
    </source>
</evidence>
<proteinExistence type="predicted"/>